<evidence type="ECO:0000313" key="3">
    <source>
        <dbReference type="EMBL" id="MBA4658996.1"/>
    </source>
</evidence>
<evidence type="ECO:0000259" key="2">
    <source>
        <dbReference type="Pfam" id="PF14363"/>
    </source>
</evidence>
<protein>
    <submittedName>
        <fullName evidence="3">Adenosinetriphosphatase</fullName>
        <ecNumber evidence="3">3.6.1.3</ecNumber>
    </submittedName>
</protein>
<dbReference type="EMBL" id="GISG01202564">
    <property type="protein sequence ID" value="MBA4658996.1"/>
    <property type="molecule type" value="Transcribed_RNA"/>
</dbReference>
<reference evidence="3" key="1">
    <citation type="journal article" date="2013" name="J. Plant Res.">
        <title>Effect of fungi and light on seed germination of three Opuntia species from semiarid lands of central Mexico.</title>
        <authorList>
            <person name="Delgado-Sanchez P."/>
            <person name="Jimenez-Bremont J.F."/>
            <person name="Guerrero-Gonzalez Mde L."/>
            <person name="Flores J."/>
        </authorList>
    </citation>
    <scope>NUCLEOTIDE SEQUENCE</scope>
    <source>
        <tissue evidence="3">Cladode</tissue>
    </source>
</reference>
<accession>A0A7C9A5C6</accession>
<dbReference type="InterPro" id="IPR050747">
    <property type="entry name" value="Mitochondrial_chaperone_BCS1"/>
</dbReference>
<evidence type="ECO:0000256" key="1">
    <source>
        <dbReference type="ARBA" id="ARBA00022801"/>
    </source>
</evidence>
<dbReference type="Pfam" id="PF14363">
    <property type="entry name" value="AAA_assoc"/>
    <property type="match status" value="1"/>
</dbReference>
<dbReference type="GO" id="GO:0016787">
    <property type="term" value="F:hydrolase activity"/>
    <property type="evidence" value="ECO:0007669"/>
    <property type="project" value="UniProtKB-KW"/>
</dbReference>
<organism evidence="3">
    <name type="scientific">Opuntia streptacantha</name>
    <name type="common">Prickly pear cactus</name>
    <name type="synonym">Opuntia cardona</name>
    <dbReference type="NCBI Taxonomy" id="393608"/>
    <lineage>
        <taxon>Eukaryota</taxon>
        <taxon>Viridiplantae</taxon>
        <taxon>Streptophyta</taxon>
        <taxon>Embryophyta</taxon>
        <taxon>Tracheophyta</taxon>
        <taxon>Spermatophyta</taxon>
        <taxon>Magnoliopsida</taxon>
        <taxon>eudicotyledons</taxon>
        <taxon>Gunneridae</taxon>
        <taxon>Pentapetalae</taxon>
        <taxon>Caryophyllales</taxon>
        <taxon>Cactineae</taxon>
        <taxon>Cactaceae</taxon>
        <taxon>Opuntioideae</taxon>
        <taxon>Opuntia</taxon>
    </lineage>
</organism>
<proteinExistence type="predicted"/>
<name>A0A7C9A5C6_OPUST</name>
<sequence length="229" mass="26089">MDNKMATAKSVISTIGSVAAATMVARTIINDFLPHEIHDYLFSTVKSFFYRRFSSEIALIINEYDGLETNQIFEAAELYLGTLTRSSPSPSSLAHRLRVSKPESEKAIQVAVDQNEEIVEEFEGVKFTWVLQCHFVEPIMGMHNRRAMGSMGHEVRAYNLTFHKKHKDFALEKYLPHVLNRATLLKQENKTIKLFTVDFGGLYVGVAKLCPDVRIYFCFICLITLLPFT</sequence>
<dbReference type="AlphaFoldDB" id="A0A7C9A5C6"/>
<reference evidence="3" key="2">
    <citation type="submission" date="2020-07" db="EMBL/GenBank/DDBJ databases">
        <authorList>
            <person name="Vera ALvarez R."/>
            <person name="Arias-Moreno D.M."/>
            <person name="Jimenez-Jacinto V."/>
            <person name="Jimenez-Bremont J.F."/>
            <person name="Swaminathan K."/>
            <person name="Moose S.P."/>
            <person name="Guerrero-Gonzalez M.L."/>
            <person name="Marino-Ramirez L."/>
            <person name="Landsman D."/>
            <person name="Rodriguez-Kessler M."/>
            <person name="Delgado-Sanchez P."/>
        </authorList>
    </citation>
    <scope>NUCLEOTIDE SEQUENCE</scope>
    <source>
        <tissue evidence="3">Cladode</tissue>
    </source>
</reference>
<dbReference type="InterPro" id="IPR025753">
    <property type="entry name" value="AAA_N_dom"/>
</dbReference>
<keyword evidence="1 3" id="KW-0378">Hydrolase</keyword>
<dbReference type="EC" id="3.6.1.3" evidence="3"/>
<feature type="domain" description="AAA-type ATPase N-terminal" evidence="2">
    <location>
        <begin position="33"/>
        <end position="132"/>
    </location>
</feature>
<dbReference type="PANTHER" id="PTHR23070">
    <property type="entry name" value="BCS1 AAA-TYPE ATPASE"/>
    <property type="match status" value="1"/>
</dbReference>